<dbReference type="PANTHER" id="PTHR43096">
    <property type="entry name" value="DNAJ HOMOLOG 1, MITOCHONDRIAL-RELATED"/>
    <property type="match status" value="1"/>
</dbReference>
<feature type="domain" description="Chaperone DnaJ C-terminal" evidence="1">
    <location>
        <begin position="15"/>
        <end position="188"/>
    </location>
</feature>
<evidence type="ECO:0000313" key="3">
    <source>
        <dbReference type="Proteomes" id="UP000002009"/>
    </source>
</evidence>
<protein>
    <recommendedName>
        <fullName evidence="1">Chaperone DnaJ C-terminal domain-containing protein</fullName>
    </recommendedName>
</protein>
<proteinExistence type="predicted"/>
<dbReference type="InterPro" id="IPR008971">
    <property type="entry name" value="HSP40/DnaJ_pept-bd"/>
</dbReference>
<sequence>MDRKAGQTPGKDVYADLRCTLEESVLGGKVKVSYPRRVICPTCDGKGRLPQTFIDCDKCENNCGLVTRECVATVTVPPGVASGATLRLKGEGDQGSPADGDLYVKVAAETVSKGGIIRRQGADLYTDVVVRYPKRGEDTSVRVRTVEGDWGTLKVSADAKIGSALRIGGRGAPTAPGETTRGDHFFVITKIAFDEDVVKASGADEGSEDGAN</sequence>
<organism evidence="2 3">
    <name type="scientific">Micromonas commoda (strain RCC299 / NOUM17 / CCMP2709)</name>
    <name type="common">Picoplanktonic green alga</name>
    <dbReference type="NCBI Taxonomy" id="296587"/>
    <lineage>
        <taxon>Eukaryota</taxon>
        <taxon>Viridiplantae</taxon>
        <taxon>Chlorophyta</taxon>
        <taxon>Mamiellophyceae</taxon>
        <taxon>Mamiellales</taxon>
        <taxon>Mamiellaceae</taxon>
        <taxon>Micromonas</taxon>
    </lineage>
</organism>
<dbReference type="eggNOG" id="KOG0715">
    <property type="taxonomic scope" value="Eukaryota"/>
</dbReference>
<dbReference type="KEGG" id="mis:MICPUN_107830"/>
<dbReference type="Proteomes" id="UP000002009">
    <property type="component" value="Chromosome 2"/>
</dbReference>
<dbReference type="RefSeq" id="XP_002499870.1">
    <property type="nucleotide sequence ID" value="XM_002499824.1"/>
</dbReference>
<dbReference type="GO" id="GO:0005737">
    <property type="term" value="C:cytoplasm"/>
    <property type="evidence" value="ECO:0007669"/>
    <property type="project" value="TreeGrafter"/>
</dbReference>
<dbReference type="PANTHER" id="PTHR43096:SF10">
    <property type="entry name" value="CHAPERONE PROTEIN DNAJ A6, CHLOROPLASTIC"/>
    <property type="match status" value="1"/>
</dbReference>
<dbReference type="Gene3D" id="2.60.260.20">
    <property type="entry name" value="Urease metallochaperone UreE, N-terminal domain"/>
    <property type="match status" value="2"/>
</dbReference>
<keyword evidence="3" id="KW-1185">Reference proteome</keyword>
<gene>
    <name evidence="2" type="ORF">MICPUN_107830</name>
</gene>
<dbReference type="EMBL" id="CP001323">
    <property type="protein sequence ID" value="ACO61128.1"/>
    <property type="molecule type" value="Genomic_DNA"/>
</dbReference>
<accession>C1DZJ2</accession>
<dbReference type="GeneID" id="8241064"/>
<dbReference type="Pfam" id="PF01556">
    <property type="entry name" value="DnaJ_C"/>
    <property type="match status" value="1"/>
</dbReference>
<reference evidence="2 3" key="1">
    <citation type="journal article" date="2009" name="Science">
        <title>Green evolution and dynamic adaptations revealed by genomes of the marine picoeukaryotes Micromonas.</title>
        <authorList>
            <person name="Worden A.Z."/>
            <person name="Lee J.H."/>
            <person name="Mock T."/>
            <person name="Rouze P."/>
            <person name="Simmons M.P."/>
            <person name="Aerts A.L."/>
            <person name="Allen A.E."/>
            <person name="Cuvelier M.L."/>
            <person name="Derelle E."/>
            <person name="Everett M.V."/>
            <person name="Foulon E."/>
            <person name="Grimwood J."/>
            <person name="Gundlach H."/>
            <person name="Henrissat B."/>
            <person name="Napoli C."/>
            <person name="McDonald S.M."/>
            <person name="Parker M.S."/>
            <person name="Rombauts S."/>
            <person name="Salamov A."/>
            <person name="Von Dassow P."/>
            <person name="Badger J.H."/>
            <person name="Coutinho P.M."/>
            <person name="Demir E."/>
            <person name="Dubchak I."/>
            <person name="Gentemann C."/>
            <person name="Eikrem W."/>
            <person name="Gready J.E."/>
            <person name="John U."/>
            <person name="Lanier W."/>
            <person name="Lindquist E.A."/>
            <person name="Lucas S."/>
            <person name="Mayer K.F."/>
            <person name="Moreau H."/>
            <person name="Not F."/>
            <person name="Otillar R."/>
            <person name="Panaud O."/>
            <person name="Pangilinan J."/>
            <person name="Paulsen I."/>
            <person name="Piegu B."/>
            <person name="Poliakov A."/>
            <person name="Robbens S."/>
            <person name="Schmutz J."/>
            <person name="Toulza E."/>
            <person name="Wyss T."/>
            <person name="Zelensky A."/>
            <person name="Zhou K."/>
            <person name="Armbrust E.V."/>
            <person name="Bhattacharya D."/>
            <person name="Goodenough U.W."/>
            <person name="Van de Peer Y."/>
            <person name="Grigoriev I.V."/>
        </authorList>
    </citation>
    <scope>NUCLEOTIDE SEQUENCE [LARGE SCALE GENOMIC DNA]</scope>
    <source>
        <strain evidence="3">RCC299 / NOUM17</strain>
    </source>
</reference>
<dbReference type="InParanoid" id="C1DZJ2"/>
<dbReference type="SUPFAM" id="SSF49493">
    <property type="entry name" value="HSP40/DnaJ peptide-binding domain"/>
    <property type="match status" value="2"/>
</dbReference>
<evidence type="ECO:0000313" key="2">
    <source>
        <dbReference type="EMBL" id="ACO61128.1"/>
    </source>
</evidence>
<dbReference type="CDD" id="cd10747">
    <property type="entry name" value="DnaJ_C"/>
    <property type="match status" value="1"/>
</dbReference>
<dbReference type="GO" id="GO:0042026">
    <property type="term" value="P:protein refolding"/>
    <property type="evidence" value="ECO:0007669"/>
    <property type="project" value="TreeGrafter"/>
</dbReference>
<name>C1DZJ2_MICCC</name>
<dbReference type="InterPro" id="IPR002939">
    <property type="entry name" value="DnaJ_C"/>
</dbReference>
<dbReference type="STRING" id="296587.C1DZJ2"/>
<evidence type="ECO:0000259" key="1">
    <source>
        <dbReference type="Pfam" id="PF01556"/>
    </source>
</evidence>
<dbReference type="GO" id="GO:0051082">
    <property type="term" value="F:unfolded protein binding"/>
    <property type="evidence" value="ECO:0007669"/>
    <property type="project" value="InterPro"/>
</dbReference>
<dbReference type="AlphaFoldDB" id="C1DZJ2"/>